<sequence length="229" mass="24591">MEPAHETESKTETQAAAGTRRAPWSGRAPGPVDHSASPADRSVPAREKILDATVACIRRRGVERTSISAVATIAGVSRPTVYAYFDTREALVSAALGRVGAQIAERVAVTARSRATTAGEFAVEALVAVRREFRAEPALRPIMGIGPAWDATDALSVEALAIARPIIAPVVDYDPRLEQHLDEIVETIVRWLLSLLMFDSGRTGSEPVLRDYLRRAVVPVIESMAAAEG</sequence>
<evidence type="ECO:0000256" key="5">
    <source>
        <dbReference type="SAM" id="MobiDB-lite"/>
    </source>
</evidence>
<keyword evidence="1" id="KW-0805">Transcription regulation</keyword>
<keyword evidence="2 4" id="KW-0238">DNA-binding</keyword>
<dbReference type="RefSeq" id="WP_091272646.1">
    <property type="nucleotide sequence ID" value="NZ_FAOZ01000003.1"/>
</dbReference>
<dbReference type="InterPro" id="IPR001647">
    <property type="entry name" value="HTH_TetR"/>
</dbReference>
<evidence type="ECO:0000313" key="7">
    <source>
        <dbReference type="EMBL" id="CUU54804.1"/>
    </source>
</evidence>
<dbReference type="SUPFAM" id="SSF46689">
    <property type="entry name" value="Homeodomain-like"/>
    <property type="match status" value="1"/>
</dbReference>
<dbReference type="GO" id="GO:0000976">
    <property type="term" value="F:transcription cis-regulatory region binding"/>
    <property type="evidence" value="ECO:0007669"/>
    <property type="project" value="TreeGrafter"/>
</dbReference>
<feature type="domain" description="HTH tetR-type" evidence="6">
    <location>
        <begin position="43"/>
        <end position="103"/>
    </location>
</feature>
<feature type="compositionally biased region" description="Basic and acidic residues" evidence="5">
    <location>
        <begin position="1"/>
        <end position="11"/>
    </location>
</feature>
<name>A0A0S4QH46_9ACTN</name>
<dbReference type="GO" id="GO:0003700">
    <property type="term" value="F:DNA-binding transcription factor activity"/>
    <property type="evidence" value="ECO:0007669"/>
    <property type="project" value="TreeGrafter"/>
</dbReference>
<dbReference type="Pfam" id="PF00440">
    <property type="entry name" value="TetR_N"/>
    <property type="match status" value="1"/>
</dbReference>
<dbReference type="PANTHER" id="PTHR30055:SF234">
    <property type="entry name" value="HTH-TYPE TRANSCRIPTIONAL REGULATOR BETI"/>
    <property type="match status" value="1"/>
</dbReference>
<dbReference type="PANTHER" id="PTHR30055">
    <property type="entry name" value="HTH-TYPE TRANSCRIPTIONAL REGULATOR RUTR"/>
    <property type="match status" value="1"/>
</dbReference>
<reference evidence="8" key="1">
    <citation type="submission" date="2015-11" db="EMBL/GenBank/DDBJ databases">
        <authorList>
            <person name="Varghese N."/>
        </authorList>
    </citation>
    <scope>NUCLEOTIDE SEQUENCE [LARGE SCALE GENOMIC DNA]</scope>
    <source>
        <strain evidence="8">DSM 45899</strain>
    </source>
</reference>
<dbReference type="PRINTS" id="PR00455">
    <property type="entry name" value="HTHTETR"/>
</dbReference>
<evidence type="ECO:0000313" key="8">
    <source>
        <dbReference type="Proteomes" id="UP000198802"/>
    </source>
</evidence>
<dbReference type="Gene3D" id="1.10.357.10">
    <property type="entry name" value="Tetracycline Repressor, domain 2"/>
    <property type="match status" value="1"/>
</dbReference>
<dbReference type="InterPro" id="IPR050109">
    <property type="entry name" value="HTH-type_TetR-like_transc_reg"/>
</dbReference>
<evidence type="ECO:0000256" key="2">
    <source>
        <dbReference type="ARBA" id="ARBA00023125"/>
    </source>
</evidence>
<dbReference type="PROSITE" id="PS50977">
    <property type="entry name" value="HTH_TETR_2"/>
    <property type="match status" value="1"/>
</dbReference>
<evidence type="ECO:0000259" key="6">
    <source>
        <dbReference type="PROSITE" id="PS50977"/>
    </source>
</evidence>
<accession>A0A0S4QH46</accession>
<proteinExistence type="predicted"/>
<gene>
    <name evidence="7" type="ORF">Ga0074812_103294</name>
</gene>
<feature type="DNA-binding region" description="H-T-H motif" evidence="4">
    <location>
        <begin position="66"/>
        <end position="85"/>
    </location>
</feature>
<evidence type="ECO:0000256" key="4">
    <source>
        <dbReference type="PROSITE-ProRule" id="PRU00335"/>
    </source>
</evidence>
<keyword evidence="3" id="KW-0804">Transcription</keyword>
<dbReference type="AlphaFoldDB" id="A0A0S4QH46"/>
<protein>
    <submittedName>
        <fullName evidence="7">DNA-binding transcriptional regulator, AcrR family</fullName>
    </submittedName>
</protein>
<organism evidence="7 8">
    <name type="scientific">Parafrankia irregularis</name>
    <dbReference type="NCBI Taxonomy" id="795642"/>
    <lineage>
        <taxon>Bacteria</taxon>
        <taxon>Bacillati</taxon>
        <taxon>Actinomycetota</taxon>
        <taxon>Actinomycetes</taxon>
        <taxon>Frankiales</taxon>
        <taxon>Frankiaceae</taxon>
        <taxon>Parafrankia</taxon>
    </lineage>
</organism>
<dbReference type="InterPro" id="IPR009057">
    <property type="entry name" value="Homeodomain-like_sf"/>
</dbReference>
<dbReference type="Proteomes" id="UP000198802">
    <property type="component" value="Unassembled WGS sequence"/>
</dbReference>
<evidence type="ECO:0000256" key="3">
    <source>
        <dbReference type="ARBA" id="ARBA00023163"/>
    </source>
</evidence>
<dbReference type="EMBL" id="FAOZ01000003">
    <property type="protein sequence ID" value="CUU54804.1"/>
    <property type="molecule type" value="Genomic_DNA"/>
</dbReference>
<keyword evidence="8" id="KW-1185">Reference proteome</keyword>
<evidence type="ECO:0000256" key="1">
    <source>
        <dbReference type="ARBA" id="ARBA00023015"/>
    </source>
</evidence>
<feature type="region of interest" description="Disordered" evidence="5">
    <location>
        <begin position="1"/>
        <end position="44"/>
    </location>
</feature>